<evidence type="ECO:0000313" key="14">
    <source>
        <dbReference type="EMBL" id="NYZ18812.1"/>
    </source>
</evidence>
<dbReference type="InterPro" id="IPR039426">
    <property type="entry name" value="TonB-dep_rcpt-like"/>
</dbReference>
<dbReference type="InterPro" id="IPR000531">
    <property type="entry name" value="Beta-barrel_TonB"/>
</dbReference>
<keyword evidence="8 14" id="KW-0675">Receptor</keyword>
<keyword evidence="15" id="KW-1185">Reference proteome</keyword>
<protein>
    <submittedName>
        <fullName evidence="14">TonB-dependent receptor</fullName>
    </submittedName>
</protein>
<evidence type="ECO:0000256" key="5">
    <source>
        <dbReference type="ARBA" id="ARBA00022729"/>
    </source>
</evidence>
<dbReference type="InterPro" id="IPR037066">
    <property type="entry name" value="Plug_dom_sf"/>
</dbReference>
<evidence type="ECO:0000256" key="8">
    <source>
        <dbReference type="ARBA" id="ARBA00023170"/>
    </source>
</evidence>
<keyword evidence="4 10" id="KW-0812">Transmembrane</keyword>
<comment type="caution">
    <text evidence="14">The sequence shown here is derived from an EMBL/GenBank/DDBJ whole genome shotgun (WGS) entry which is preliminary data.</text>
</comment>
<dbReference type="SUPFAM" id="SSF56935">
    <property type="entry name" value="Porins"/>
    <property type="match status" value="1"/>
</dbReference>
<dbReference type="PROSITE" id="PS52016">
    <property type="entry name" value="TONB_DEPENDENT_REC_3"/>
    <property type="match status" value="1"/>
</dbReference>
<evidence type="ECO:0000256" key="11">
    <source>
        <dbReference type="RuleBase" id="RU003357"/>
    </source>
</evidence>
<reference evidence="14 15" key="1">
    <citation type="submission" date="2020-05" db="EMBL/GenBank/DDBJ databases">
        <title>Azospirillum oleiclasticum sp. nov, a nitrogen-fixing and heavy crude oil-emulsifying bacterium isolated from the crude oil of Yumen Oilfield.</title>
        <authorList>
            <person name="Wu D."/>
            <person name="Cai M."/>
            <person name="Zhang X."/>
        </authorList>
    </citation>
    <scope>NUCLEOTIDE SEQUENCE [LARGE SCALE GENOMIC DNA]</scope>
    <source>
        <strain evidence="14 15">ROY-1-1-2</strain>
    </source>
</reference>
<name>A0ABX2T3C4_9PROT</name>
<keyword evidence="9 10" id="KW-0998">Cell outer membrane</keyword>
<dbReference type="Gene3D" id="2.40.170.20">
    <property type="entry name" value="TonB-dependent receptor, beta-barrel domain"/>
    <property type="match status" value="1"/>
</dbReference>
<evidence type="ECO:0000256" key="2">
    <source>
        <dbReference type="ARBA" id="ARBA00022448"/>
    </source>
</evidence>
<feature type="domain" description="TonB-dependent receptor-like beta-barrel" evidence="12">
    <location>
        <begin position="211"/>
        <end position="602"/>
    </location>
</feature>
<proteinExistence type="inferred from homology"/>
<keyword evidence="3 10" id="KW-1134">Transmembrane beta strand</keyword>
<dbReference type="PANTHER" id="PTHR30069">
    <property type="entry name" value="TONB-DEPENDENT OUTER MEMBRANE RECEPTOR"/>
    <property type="match status" value="1"/>
</dbReference>
<dbReference type="InterPro" id="IPR036942">
    <property type="entry name" value="Beta-barrel_TonB_sf"/>
</dbReference>
<dbReference type="Pfam" id="PF00593">
    <property type="entry name" value="TonB_dep_Rec_b-barrel"/>
    <property type="match status" value="1"/>
</dbReference>
<evidence type="ECO:0000256" key="7">
    <source>
        <dbReference type="ARBA" id="ARBA00023136"/>
    </source>
</evidence>
<comment type="subcellular location">
    <subcellularLocation>
        <location evidence="1 10">Cell outer membrane</location>
        <topology evidence="1 10">Multi-pass membrane protein</topology>
    </subcellularLocation>
</comment>
<evidence type="ECO:0000256" key="9">
    <source>
        <dbReference type="ARBA" id="ARBA00023237"/>
    </source>
</evidence>
<evidence type="ECO:0000256" key="1">
    <source>
        <dbReference type="ARBA" id="ARBA00004571"/>
    </source>
</evidence>
<sequence>MGAALLATPVMAEEFKLQTILVETSTLHPAQQNRDAVDKAFTDNRSASYVPGAVIQNLNPVNKGDALRYNATGLINQPENGDRFGGGTKIRTFGDWGASESIDGLPAVKYAGEEGGGYGNTMIPSIAIERIGVLKGGRAVGYGDGSDGGVIETTIKSGRGYKNHAALSFDANTADEALLQAEAAHGTDAWDYYIAGSGLRAEYDGDPANLDRQSVLGGVGKFGFNPSGDTRIEVLGIFDHSRPTIFRNGVSEEIKVKSSVASVTVDHRFSDASSLRAGILRTDSRSQWGARSRDRSVNNTVAFAEHYLTAKLAEGVTYRGSVGAEFKHTDYLRDRVWDANFDDAALKSKNAVTFNDNLTVTGGLRLTHFENDIRYNGVKQPDTLRDDKVVSYEVGAAYSLFEKTRVRTSLATGYNRFFEKYGNFGTMALNSRGVGDDIVESRTIEVGINQGWSSGWIDVALYNILQDGVPRQNNGAIESVEVDQSGLEVEALWDVTNRLSVSAGYMRVLELETTRADGTKTNSNIYWDGQAASVPENQFSVRVSFNATDEWNLWTAAYHSTGYEAVDANGKITKRDGFSRVDIGTSYAVTQAWILRARVENLFDERDFGATVSGLPVYDQGKLGRVFWVGTDYTF</sequence>
<accession>A0ABX2T3C4</accession>
<evidence type="ECO:0000256" key="6">
    <source>
        <dbReference type="ARBA" id="ARBA00023077"/>
    </source>
</evidence>
<dbReference type="Gene3D" id="2.170.130.10">
    <property type="entry name" value="TonB-dependent receptor, plug domain"/>
    <property type="match status" value="1"/>
</dbReference>
<evidence type="ECO:0000256" key="3">
    <source>
        <dbReference type="ARBA" id="ARBA00022452"/>
    </source>
</evidence>
<gene>
    <name evidence="14" type="ORF">HND93_03740</name>
</gene>
<keyword evidence="2 10" id="KW-0813">Transport</keyword>
<comment type="similarity">
    <text evidence="10 11">Belongs to the TonB-dependent receptor family.</text>
</comment>
<evidence type="ECO:0000256" key="4">
    <source>
        <dbReference type="ARBA" id="ARBA00022692"/>
    </source>
</evidence>
<dbReference type="Pfam" id="PF07715">
    <property type="entry name" value="Plug"/>
    <property type="match status" value="1"/>
</dbReference>
<keyword evidence="6 11" id="KW-0798">TonB box</keyword>
<evidence type="ECO:0000259" key="12">
    <source>
        <dbReference type="Pfam" id="PF00593"/>
    </source>
</evidence>
<feature type="domain" description="TonB-dependent receptor plug" evidence="13">
    <location>
        <begin position="46"/>
        <end position="150"/>
    </location>
</feature>
<evidence type="ECO:0000256" key="10">
    <source>
        <dbReference type="PROSITE-ProRule" id="PRU01360"/>
    </source>
</evidence>
<dbReference type="Proteomes" id="UP000584642">
    <property type="component" value="Unassembled WGS sequence"/>
</dbReference>
<evidence type="ECO:0000313" key="15">
    <source>
        <dbReference type="Proteomes" id="UP000584642"/>
    </source>
</evidence>
<evidence type="ECO:0000259" key="13">
    <source>
        <dbReference type="Pfam" id="PF07715"/>
    </source>
</evidence>
<dbReference type="EMBL" id="JABFDB010000001">
    <property type="protein sequence ID" value="NYZ18812.1"/>
    <property type="molecule type" value="Genomic_DNA"/>
</dbReference>
<dbReference type="InterPro" id="IPR012910">
    <property type="entry name" value="Plug_dom"/>
</dbReference>
<dbReference type="PANTHER" id="PTHR30069:SF29">
    <property type="entry name" value="HEMOGLOBIN AND HEMOGLOBIN-HAPTOGLOBIN-BINDING PROTEIN 1-RELATED"/>
    <property type="match status" value="1"/>
</dbReference>
<organism evidence="14 15">
    <name type="scientific">Azospirillum oleiclasticum</name>
    <dbReference type="NCBI Taxonomy" id="2735135"/>
    <lineage>
        <taxon>Bacteria</taxon>
        <taxon>Pseudomonadati</taxon>
        <taxon>Pseudomonadota</taxon>
        <taxon>Alphaproteobacteria</taxon>
        <taxon>Rhodospirillales</taxon>
        <taxon>Azospirillaceae</taxon>
        <taxon>Azospirillum</taxon>
    </lineage>
</organism>
<keyword evidence="5" id="KW-0732">Signal</keyword>
<keyword evidence="7 10" id="KW-0472">Membrane</keyword>